<dbReference type="OrthoDB" id="7360039at2"/>
<dbReference type="Proteomes" id="UP000233597">
    <property type="component" value="Unassembled WGS sequence"/>
</dbReference>
<dbReference type="AlphaFoldDB" id="A0A2N3KY87"/>
<dbReference type="EMBL" id="NWTK01000002">
    <property type="protein sequence ID" value="PKR55483.1"/>
    <property type="molecule type" value="Genomic_DNA"/>
</dbReference>
<sequence>MIMDLGLIKNFTSAGAIAKYRIVATDATSGVVKQATTATDKIIGCTGVAGVDAADKRIDVCMDDIRAIEYGGDVEFGDLLTSDAQGRAVVAAPAAGANVRIVGTAMEDGALGVIGKVHVIPSSLQG</sequence>
<protein>
    <submittedName>
        <fullName evidence="1">DUF2190 domain-containing protein</fullName>
    </submittedName>
</protein>
<gene>
    <name evidence="1" type="ORF">COO20_04755</name>
</gene>
<organism evidence="1 2">
    <name type="scientific">Thalassospira marina</name>
    <dbReference type="NCBI Taxonomy" id="2048283"/>
    <lineage>
        <taxon>Bacteria</taxon>
        <taxon>Pseudomonadati</taxon>
        <taxon>Pseudomonadota</taxon>
        <taxon>Alphaproteobacteria</taxon>
        <taxon>Rhodospirillales</taxon>
        <taxon>Thalassospiraceae</taxon>
        <taxon>Thalassospira</taxon>
    </lineage>
</organism>
<reference evidence="1 2" key="1">
    <citation type="submission" date="2017-09" db="EMBL/GenBank/DDBJ databases">
        <title>Biodiversity and function of Thalassospira species in the particle-attached aromatic-hydrocarbon-degrading consortia from the surface seawater of the South China Sea.</title>
        <authorList>
            <person name="Dong C."/>
            <person name="Liu R."/>
            <person name="Shao Z."/>
        </authorList>
    </citation>
    <scope>NUCLEOTIDE SEQUENCE [LARGE SCALE GENOMIC DNA]</scope>
    <source>
        <strain evidence="1 2">CSC1P2</strain>
    </source>
</reference>
<name>A0A2N3KY87_9PROT</name>
<proteinExistence type="predicted"/>
<comment type="caution">
    <text evidence="1">The sequence shown here is derived from an EMBL/GenBank/DDBJ whole genome shotgun (WGS) entry which is preliminary data.</text>
</comment>
<evidence type="ECO:0000313" key="2">
    <source>
        <dbReference type="Proteomes" id="UP000233597"/>
    </source>
</evidence>
<evidence type="ECO:0000313" key="1">
    <source>
        <dbReference type="EMBL" id="PKR55483.1"/>
    </source>
</evidence>
<accession>A0A2N3KY87</accession>